<evidence type="ECO:0000259" key="2">
    <source>
        <dbReference type="Pfam" id="PF00561"/>
    </source>
</evidence>
<evidence type="ECO:0000313" key="3">
    <source>
        <dbReference type="EMBL" id="SON57230.1"/>
    </source>
</evidence>
<keyword evidence="4" id="KW-1185">Reference proteome</keyword>
<dbReference type="Proteomes" id="UP000223606">
    <property type="component" value="Chromosome 1"/>
</dbReference>
<dbReference type="Pfam" id="PF00561">
    <property type="entry name" value="Abhydrolase_1"/>
    <property type="match status" value="1"/>
</dbReference>
<keyword evidence="1" id="KW-0812">Transmembrane</keyword>
<sequence>MAVADRYRQSPSRCSGPDILRARKTLWTLIFFLVAVLPFGLTVTGTLAIEADYPPVGAMEEVDGVSLHYVDVGGSTTKAPGSLPVIVVHGASGNLLEPFYSLGKAFDPGQRVVFVDRPGHGWSERGGEASADPERQADLVAGLAGQLGIQKAVFVGHSLGAAVVAALAVRHPDLVAGLVFVAPATHPWPGGVAWYYSVAATPVVGDLFAWSISLPAGEAMMEAAAKSAFAPEAMPEDYLQRTHIRMVLRPSEFLANARDVAHLSENVTRTSKRYHEIKAPTVILTGDHDSVVYPSIHSLGLYRDIAGSRLVVLPGAGHMLHITHPQAVVDAVREVIADAAQVAGAS</sequence>
<dbReference type="InterPro" id="IPR029058">
    <property type="entry name" value="AB_hydrolase_fold"/>
</dbReference>
<dbReference type="Gene3D" id="3.40.50.1820">
    <property type="entry name" value="alpha/beta hydrolase"/>
    <property type="match status" value="1"/>
</dbReference>
<evidence type="ECO:0000313" key="4">
    <source>
        <dbReference type="Proteomes" id="UP000223606"/>
    </source>
</evidence>
<proteinExistence type="predicted"/>
<dbReference type="EC" id="3.7.1.9" evidence="3"/>
<organism evidence="3 4">
    <name type="scientific">Hartmannibacter diazotrophicus</name>
    <dbReference type="NCBI Taxonomy" id="1482074"/>
    <lineage>
        <taxon>Bacteria</taxon>
        <taxon>Pseudomonadati</taxon>
        <taxon>Pseudomonadota</taxon>
        <taxon>Alphaproteobacteria</taxon>
        <taxon>Hyphomicrobiales</taxon>
        <taxon>Pleomorphomonadaceae</taxon>
        <taxon>Hartmannibacter</taxon>
    </lineage>
</organism>
<feature type="domain" description="AB hydrolase-1" evidence="2">
    <location>
        <begin position="84"/>
        <end position="325"/>
    </location>
</feature>
<reference evidence="4" key="1">
    <citation type="submission" date="2017-09" db="EMBL/GenBank/DDBJ databases">
        <title>Genome sequence of Nannocystis excedens DSM 71.</title>
        <authorList>
            <person name="Blom J."/>
        </authorList>
    </citation>
    <scope>NUCLEOTIDE SEQUENCE [LARGE SCALE GENOMIC DNA]</scope>
    <source>
        <strain evidence="4">type strain: E19</strain>
    </source>
</reference>
<name>A0A2C9DAN7_9HYPH</name>
<protein>
    <submittedName>
        <fullName evidence="3">2-hydroxymuconate semialdehyde hydrolase</fullName>
        <ecNumber evidence="3">3.7.1.9</ecNumber>
    </submittedName>
</protein>
<dbReference type="GO" id="GO:0018775">
    <property type="term" value="F:2-hydroxymuconate-semialdehyde hydrolase activity"/>
    <property type="evidence" value="ECO:0007669"/>
    <property type="project" value="UniProtKB-EC"/>
</dbReference>
<dbReference type="SUPFAM" id="SSF53474">
    <property type="entry name" value="alpha/beta-Hydrolases"/>
    <property type="match status" value="1"/>
</dbReference>
<keyword evidence="3" id="KW-0378">Hydrolase</keyword>
<keyword evidence="1" id="KW-1133">Transmembrane helix</keyword>
<accession>A0A2C9DAN7</accession>
<evidence type="ECO:0000256" key="1">
    <source>
        <dbReference type="SAM" id="Phobius"/>
    </source>
</evidence>
<dbReference type="InterPro" id="IPR000073">
    <property type="entry name" value="AB_hydrolase_1"/>
</dbReference>
<dbReference type="InterPro" id="IPR050471">
    <property type="entry name" value="AB_hydrolase"/>
</dbReference>
<dbReference type="KEGG" id="hdi:HDIA_3689"/>
<dbReference type="PANTHER" id="PTHR43433">
    <property type="entry name" value="HYDROLASE, ALPHA/BETA FOLD FAMILY PROTEIN"/>
    <property type="match status" value="1"/>
</dbReference>
<keyword evidence="1" id="KW-0472">Membrane</keyword>
<dbReference type="PANTHER" id="PTHR43433:SF5">
    <property type="entry name" value="AB HYDROLASE-1 DOMAIN-CONTAINING PROTEIN"/>
    <property type="match status" value="1"/>
</dbReference>
<feature type="transmembrane region" description="Helical" evidence="1">
    <location>
        <begin position="26"/>
        <end position="49"/>
    </location>
</feature>
<dbReference type="PRINTS" id="PR00111">
    <property type="entry name" value="ABHYDROLASE"/>
</dbReference>
<dbReference type="PRINTS" id="PR00412">
    <property type="entry name" value="EPOXHYDRLASE"/>
</dbReference>
<dbReference type="AlphaFoldDB" id="A0A2C9DAN7"/>
<dbReference type="EMBL" id="LT960614">
    <property type="protein sequence ID" value="SON57230.1"/>
    <property type="molecule type" value="Genomic_DNA"/>
</dbReference>
<gene>
    <name evidence="3" type="primary">xylF_2</name>
    <name evidence="3" type="ORF">HDIA_3689</name>
</gene>
<dbReference type="InterPro" id="IPR000639">
    <property type="entry name" value="Epox_hydrolase-like"/>
</dbReference>